<dbReference type="Proteomes" id="UP000427071">
    <property type="component" value="Chromosome"/>
</dbReference>
<evidence type="ECO:0000256" key="3">
    <source>
        <dbReference type="ARBA" id="ARBA00049244"/>
    </source>
</evidence>
<evidence type="ECO:0000313" key="8">
    <source>
        <dbReference type="Proteomes" id="UP000427071"/>
    </source>
</evidence>
<dbReference type="NCBIfam" id="NF002882">
    <property type="entry name" value="PRK03348.1"/>
    <property type="match status" value="1"/>
</dbReference>
<dbReference type="Gene3D" id="3.30.70.270">
    <property type="match status" value="1"/>
</dbReference>
<dbReference type="InterPro" id="IPR022880">
    <property type="entry name" value="DNApol_IV"/>
</dbReference>
<dbReference type="AlphaFoldDB" id="A0A6B8VLQ4"/>
<dbReference type="EMBL" id="CP046452">
    <property type="protein sequence ID" value="QGU02374.1"/>
    <property type="molecule type" value="Genomic_DNA"/>
</dbReference>
<feature type="active site" evidence="4">
    <location>
        <position position="105"/>
    </location>
</feature>
<keyword evidence="4" id="KW-0239">DNA-directed DNA polymerase</keyword>
<dbReference type="GO" id="GO:0005829">
    <property type="term" value="C:cytosol"/>
    <property type="evidence" value="ECO:0007669"/>
    <property type="project" value="TreeGrafter"/>
</dbReference>
<dbReference type="InterPro" id="IPR043502">
    <property type="entry name" value="DNA/RNA_pol_sf"/>
</dbReference>
<dbReference type="Pfam" id="PF00817">
    <property type="entry name" value="IMS"/>
    <property type="match status" value="1"/>
</dbReference>
<dbReference type="InterPro" id="IPR024728">
    <property type="entry name" value="PolY_HhH_motif"/>
</dbReference>
<dbReference type="GO" id="GO:0003887">
    <property type="term" value="F:DNA-directed DNA polymerase activity"/>
    <property type="evidence" value="ECO:0007669"/>
    <property type="project" value="UniProtKB-UniRule"/>
</dbReference>
<dbReference type="KEGG" id="ckw:CKALI_07560"/>
<dbReference type="RefSeq" id="WP_156192699.1">
    <property type="nucleotide sequence ID" value="NZ_CP046452.1"/>
</dbReference>
<name>A0A6B8VLQ4_9CORY</name>
<dbReference type="InterPro" id="IPR050116">
    <property type="entry name" value="DNA_polymerase-Y"/>
</dbReference>
<dbReference type="GO" id="GO:0003684">
    <property type="term" value="F:damaged DNA binding"/>
    <property type="evidence" value="ECO:0007669"/>
    <property type="project" value="InterPro"/>
</dbReference>
<dbReference type="CDD" id="cd03586">
    <property type="entry name" value="PolY_Pol_IV_kappa"/>
    <property type="match status" value="1"/>
</dbReference>
<keyword evidence="4" id="KW-0234">DNA repair</keyword>
<dbReference type="InterPro" id="IPR043128">
    <property type="entry name" value="Rev_trsase/Diguanyl_cyclase"/>
</dbReference>
<keyword evidence="4" id="KW-0235">DNA replication</keyword>
<evidence type="ECO:0000256" key="5">
    <source>
        <dbReference type="SAM" id="MobiDB-lite"/>
    </source>
</evidence>
<feature type="site" description="Substrate discrimination" evidence="4">
    <location>
        <position position="14"/>
    </location>
</feature>
<dbReference type="Gene3D" id="3.30.1490.100">
    <property type="entry name" value="DNA polymerase, Y-family, little finger domain"/>
    <property type="match status" value="1"/>
</dbReference>
<keyword evidence="4 7" id="KW-0808">Transferase</keyword>
<proteinExistence type="inferred from homology"/>
<comment type="function">
    <text evidence="2 4">Poorly processive, error-prone DNA polymerase involved in untargeted mutagenesis. Copies undamaged DNA at stalled replication forks, which arise in vivo from mismatched or misaligned primer ends. These misaligned primers can be extended by PolIV. Exhibits no 3'-5' exonuclease (proofreading) activity. May be involved in translesional synthesis, in conjunction with the beta clamp from PolIII.</text>
</comment>
<dbReference type="SUPFAM" id="SSF56672">
    <property type="entry name" value="DNA/RNA polymerases"/>
    <property type="match status" value="1"/>
</dbReference>
<dbReference type="PROSITE" id="PS50173">
    <property type="entry name" value="UMUC"/>
    <property type="match status" value="1"/>
</dbReference>
<dbReference type="InterPro" id="IPR017961">
    <property type="entry name" value="DNA_pol_Y-fam_little_finger"/>
</dbReference>
<comment type="subunit">
    <text evidence="4">Monomer.</text>
</comment>
<feature type="binding site" evidence="4">
    <location>
        <position position="9"/>
    </location>
    <ligand>
        <name>Mg(2+)</name>
        <dbReference type="ChEBI" id="CHEBI:18420"/>
    </ligand>
</feature>
<comment type="cofactor">
    <cofactor evidence="4">
        <name>Mg(2+)</name>
        <dbReference type="ChEBI" id="CHEBI:18420"/>
    </cofactor>
    <text evidence="4">Binds 2 magnesium ions per subunit.</text>
</comment>
<dbReference type="GO" id="GO:0006281">
    <property type="term" value="P:DNA repair"/>
    <property type="evidence" value="ECO:0007669"/>
    <property type="project" value="UniProtKB-UniRule"/>
</dbReference>
<dbReference type="PANTHER" id="PTHR11076">
    <property type="entry name" value="DNA REPAIR POLYMERASE UMUC / TRANSFERASE FAMILY MEMBER"/>
    <property type="match status" value="1"/>
</dbReference>
<dbReference type="SUPFAM" id="SSF100879">
    <property type="entry name" value="Lesion bypass DNA polymerase (Y-family), little finger domain"/>
    <property type="match status" value="1"/>
</dbReference>
<evidence type="ECO:0000256" key="4">
    <source>
        <dbReference type="HAMAP-Rule" id="MF_01113"/>
    </source>
</evidence>
<sequence length="467" mass="51196">MQRWVLHIDMDAFFASVEQLTRPTLRGRPVLVGGMDGRGVVAGASYEARAYGARSAMPMYQARALVGYSAVTVRPRHVVYQAASRRVFQLVTQRSGVVEQLSIDEAFLEPEELIGASAPQVSQWAEDLRALIWQETGLPASIGAGAGKQFAKIGSGEAKPDGVFVVERDRQHELLDPLPVRKLWGIGPVAEAKLAQVGVETIADFAALSQRDVEITLGKNYGVGLWELARGYDERPVVPRAEAKQVSAEHTYPQDLTTTAQVDEAVQRSARDAHRRLLRDGRGARTITVKTKLASFETESRSMTLPYATDEFATLHASARKLTRYPDQVGPIRLIGVSYSGLELERQDVMFPELDQRVVIETSGNYEAGVRGDVKDAEISVGSEVVHSDSGTSWRSTQDVFHPEFGHGWVQGSGHGVVSVRFETRTTTRSLSRSFAVDDPKLVPADPLDSLDWGDWLATSKSPDGDL</sequence>
<organism evidence="7 8">
    <name type="scientific">Corynebacterium kalinowskii</name>
    <dbReference type="NCBI Taxonomy" id="2675216"/>
    <lineage>
        <taxon>Bacteria</taxon>
        <taxon>Bacillati</taxon>
        <taxon>Actinomycetota</taxon>
        <taxon>Actinomycetes</taxon>
        <taxon>Mycobacteriales</taxon>
        <taxon>Corynebacteriaceae</taxon>
        <taxon>Corynebacterium</taxon>
    </lineage>
</organism>
<evidence type="ECO:0000256" key="1">
    <source>
        <dbReference type="ARBA" id="ARBA00010945"/>
    </source>
</evidence>
<dbReference type="GO" id="GO:0042276">
    <property type="term" value="P:error-prone translesion synthesis"/>
    <property type="evidence" value="ECO:0007669"/>
    <property type="project" value="TreeGrafter"/>
</dbReference>
<keyword evidence="4" id="KW-0963">Cytoplasm</keyword>
<keyword evidence="4" id="KW-0227">DNA damage</keyword>
<comment type="subcellular location">
    <subcellularLocation>
        <location evidence="4">Cytoplasm</location>
    </subcellularLocation>
</comment>
<dbReference type="Pfam" id="PF11798">
    <property type="entry name" value="IMS_HHH"/>
    <property type="match status" value="1"/>
</dbReference>
<protein>
    <recommendedName>
        <fullName evidence="4">DNA polymerase IV</fullName>
        <shortName evidence="4">Pol IV</shortName>
        <ecNumber evidence="4">2.7.7.7</ecNumber>
    </recommendedName>
</protein>
<dbReference type="EC" id="2.7.7.7" evidence="4"/>
<accession>A0A6B8VLQ4</accession>
<gene>
    <name evidence="4 7" type="primary">dinB</name>
    <name evidence="7" type="ORF">CKALI_07560</name>
</gene>
<keyword evidence="4" id="KW-0515">Mutator protein</keyword>
<keyword evidence="8" id="KW-1185">Reference proteome</keyword>
<keyword evidence="4" id="KW-0238">DNA-binding</keyword>
<evidence type="ECO:0000313" key="7">
    <source>
        <dbReference type="EMBL" id="QGU02374.1"/>
    </source>
</evidence>
<dbReference type="Gene3D" id="1.10.150.20">
    <property type="entry name" value="5' to 3' exonuclease, C-terminal subdomain"/>
    <property type="match status" value="1"/>
</dbReference>
<dbReference type="InterPro" id="IPR036775">
    <property type="entry name" value="DNA_pol_Y-fam_lit_finger_sf"/>
</dbReference>
<keyword evidence="4" id="KW-0460">Magnesium</keyword>
<feature type="domain" description="UmuC" evidence="6">
    <location>
        <begin position="5"/>
        <end position="187"/>
    </location>
</feature>
<evidence type="ECO:0000259" key="6">
    <source>
        <dbReference type="PROSITE" id="PS50173"/>
    </source>
</evidence>
<dbReference type="HAMAP" id="MF_01113">
    <property type="entry name" value="DNApol_IV"/>
    <property type="match status" value="1"/>
</dbReference>
<reference evidence="8" key="1">
    <citation type="submission" date="2019-11" db="EMBL/GenBank/DDBJ databases">
        <title>Complete genome sequence of Corynebacterium kalinowskii 1959, a novel Corynebacterium species isolated from soil of a small paddock in Vilsendorf, Germany.</title>
        <authorList>
            <person name="Schaffert L."/>
            <person name="Ruwe M."/>
            <person name="Milse J."/>
            <person name="Hanuschka K."/>
            <person name="Ortseifen V."/>
            <person name="Droste J."/>
            <person name="Brandt D."/>
            <person name="Schlueter L."/>
            <person name="Kutter Y."/>
            <person name="Vinke S."/>
            <person name="Viehoefer P."/>
            <person name="Jacob L."/>
            <person name="Luebke N.-C."/>
            <person name="Schulte-Berndt E."/>
            <person name="Hain C."/>
            <person name="Linder M."/>
            <person name="Schmidt P."/>
            <person name="Wollenschlaeger L."/>
            <person name="Luttermann T."/>
            <person name="Thieme E."/>
            <person name="Hassa J."/>
            <person name="Haak M."/>
            <person name="Wittchen M."/>
            <person name="Mentz A."/>
            <person name="Persicke M."/>
            <person name="Busche T."/>
            <person name="Ruckert C."/>
        </authorList>
    </citation>
    <scope>NUCLEOTIDE SEQUENCE [LARGE SCALE GENOMIC DNA]</scope>
    <source>
        <strain evidence="8">1959</strain>
    </source>
</reference>
<evidence type="ECO:0000256" key="2">
    <source>
        <dbReference type="ARBA" id="ARBA00025589"/>
    </source>
</evidence>
<dbReference type="Pfam" id="PF11799">
    <property type="entry name" value="IMS_C"/>
    <property type="match status" value="1"/>
</dbReference>
<keyword evidence="4" id="KW-0479">Metal-binding</keyword>
<feature type="region of interest" description="Disordered" evidence="5">
    <location>
        <begin position="442"/>
        <end position="467"/>
    </location>
</feature>
<dbReference type="PANTHER" id="PTHR11076:SF33">
    <property type="entry name" value="DNA POLYMERASE KAPPA"/>
    <property type="match status" value="1"/>
</dbReference>
<dbReference type="GO" id="GO:0000287">
    <property type="term" value="F:magnesium ion binding"/>
    <property type="evidence" value="ECO:0007669"/>
    <property type="project" value="UniProtKB-UniRule"/>
</dbReference>
<dbReference type="InterPro" id="IPR001126">
    <property type="entry name" value="UmuC"/>
</dbReference>
<keyword evidence="4 7" id="KW-0548">Nucleotidyltransferase</keyword>
<dbReference type="GO" id="GO:0009432">
    <property type="term" value="P:SOS response"/>
    <property type="evidence" value="ECO:0007669"/>
    <property type="project" value="TreeGrafter"/>
</dbReference>
<feature type="binding site" evidence="4">
    <location>
        <position position="104"/>
    </location>
    <ligand>
        <name>Mg(2+)</name>
        <dbReference type="ChEBI" id="CHEBI:18420"/>
    </ligand>
</feature>
<comment type="catalytic activity">
    <reaction evidence="3 4">
        <text>DNA(n) + a 2'-deoxyribonucleoside 5'-triphosphate = DNA(n+1) + diphosphate</text>
        <dbReference type="Rhea" id="RHEA:22508"/>
        <dbReference type="Rhea" id="RHEA-COMP:17339"/>
        <dbReference type="Rhea" id="RHEA-COMP:17340"/>
        <dbReference type="ChEBI" id="CHEBI:33019"/>
        <dbReference type="ChEBI" id="CHEBI:61560"/>
        <dbReference type="ChEBI" id="CHEBI:173112"/>
        <dbReference type="EC" id="2.7.7.7"/>
    </reaction>
</comment>
<comment type="similarity">
    <text evidence="1 4">Belongs to the DNA polymerase type-Y family.</text>
</comment>
<dbReference type="GO" id="GO:0006261">
    <property type="term" value="P:DNA-templated DNA replication"/>
    <property type="evidence" value="ECO:0007669"/>
    <property type="project" value="UniProtKB-UniRule"/>
</dbReference>
<dbReference type="Gene3D" id="3.40.1170.60">
    <property type="match status" value="1"/>
</dbReference>
<dbReference type="NCBIfam" id="NF002677">
    <property type="entry name" value="PRK02406.1"/>
    <property type="match status" value="1"/>
</dbReference>